<feature type="transmembrane region" description="Helical" evidence="1">
    <location>
        <begin position="69"/>
        <end position="88"/>
    </location>
</feature>
<proteinExistence type="predicted"/>
<keyword evidence="1" id="KW-0812">Transmembrane</keyword>
<evidence type="ECO:0000313" key="3">
    <source>
        <dbReference type="Proteomes" id="UP001148838"/>
    </source>
</evidence>
<gene>
    <name evidence="2" type="ORF">ANN_17960</name>
</gene>
<comment type="caution">
    <text evidence="2">The sequence shown here is derived from an EMBL/GenBank/DDBJ whole genome shotgun (WGS) entry which is preliminary data.</text>
</comment>
<accession>A0ABQ8SNR8</accession>
<evidence type="ECO:0000313" key="2">
    <source>
        <dbReference type="EMBL" id="KAJ4435347.1"/>
    </source>
</evidence>
<keyword evidence="1" id="KW-0472">Membrane</keyword>
<dbReference type="EMBL" id="JAJSOF020000023">
    <property type="protein sequence ID" value="KAJ4435347.1"/>
    <property type="molecule type" value="Genomic_DNA"/>
</dbReference>
<evidence type="ECO:0000256" key="1">
    <source>
        <dbReference type="SAM" id="Phobius"/>
    </source>
</evidence>
<keyword evidence="1" id="KW-1133">Transmembrane helix</keyword>
<sequence length="122" mass="14541">MLLLYALFQAELKTITTVRDATVRLKLWLMSWVHAHLAKLFVTADITRSDACFDPTLVLQVLRKSRFQFLFCVPYGVVYYIWIYEYVIYVSVPVYYVVCIFVVFIVEYDIFTQHRTNIHTQQ</sequence>
<organism evidence="2 3">
    <name type="scientific">Periplaneta americana</name>
    <name type="common">American cockroach</name>
    <name type="synonym">Blatta americana</name>
    <dbReference type="NCBI Taxonomy" id="6978"/>
    <lineage>
        <taxon>Eukaryota</taxon>
        <taxon>Metazoa</taxon>
        <taxon>Ecdysozoa</taxon>
        <taxon>Arthropoda</taxon>
        <taxon>Hexapoda</taxon>
        <taxon>Insecta</taxon>
        <taxon>Pterygota</taxon>
        <taxon>Neoptera</taxon>
        <taxon>Polyneoptera</taxon>
        <taxon>Dictyoptera</taxon>
        <taxon>Blattodea</taxon>
        <taxon>Blattoidea</taxon>
        <taxon>Blattidae</taxon>
        <taxon>Blattinae</taxon>
        <taxon>Periplaneta</taxon>
    </lineage>
</organism>
<dbReference type="Proteomes" id="UP001148838">
    <property type="component" value="Unassembled WGS sequence"/>
</dbReference>
<feature type="transmembrane region" description="Helical" evidence="1">
    <location>
        <begin position="94"/>
        <end position="111"/>
    </location>
</feature>
<keyword evidence="3" id="KW-1185">Reference proteome</keyword>
<name>A0ABQ8SNR8_PERAM</name>
<reference evidence="2 3" key="1">
    <citation type="journal article" date="2022" name="Allergy">
        <title>Genome assembly and annotation of Periplaneta americana reveal a comprehensive cockroach allergen profile.</title>
        <authorList>
            <person name="Wang L."/>
            <person name="Xiong Q."/>
            <person name="Saelim N."/>
            <person name="Wang L."/>
            <person name="Nong W."/>
            <person name="Wan A.T."/>
            <person name="Shi M."/>
            <person name="Liu X."/>
            <person name="Cao Q."/>
            <person name="Hui J.H.L."/>
            <person name="Sookrung N."/>
            <person name="Leung T.F."/>
            <person name="Tungtrongchitr A."/>
            <person name="Tsui S.K.W."/>
        </authorList>
    </citation>
    <scope>NUCLEOTIDE SEQUENCE [LARGE SCALE GENOMIC DNA]</scope>
    <source>
        <strain evidence="2">PWHHKU_190912</strain>
    </source>
</reference>
<protein>
    <submittedName>
        <fullName evidence="2">Uncharacterized protein</fullName>
    </submittedName>
</protein>